<dbReference type="RefSeq" id="WP_088757476.1">
    <property type="nucleotide sequence ID" value="NZ_JARJFG010000033.1"/>
</dbReference>
<sequence length="421" mass="46683">MSFPERKFDQIYWPTIGVYLVAGVAAALFIQLNFPKALRLGLAVTDVSALAHSLSEVYDLKTFLYIKRYDLGGLMLLYAPAYRISPSFYPTINALLFAGAALVYKRLIVDQLPDTTSQATAIIGLLGNPFFLLNMPGPNKELPLLLLTLLLALLLVEKATGWIWKSALVAIAAFFFRDGYGALLLMFVAVYYVVQRWSPPASMGWRMAAICLAISLGVSIFAHALAPWLPFVQRNLHFADHLSPDIAAAGDHGAWALLKSTFVPVQWMRHLVLNASSLILFPALSHENGSVYWIGVSYAIFGHLNLVAFLFVVFTLGATIRRRLRPEQQAMTFERTETLSAMWLALFLLMTASSYTQPRYQMTILPLGLAGLSLRSTPARWAFFGLPAVFAAGFLAWRNAHGMSPASVPFDVFPVNPYIVR</sequence>
<feature type="transmembrane region" description="Helical" evidence="1">
    <location>
        <begin position="291"/>
        <end position="318"/>
    </location>
</feature>
<keyword evidence="1" id="KW-0472">Membrane</keyword>
<evidence type="ECO:0008006" key="4">
    <source>
        <dbReference type="Google" id="ProtNLM"/>
    </source>
</evidence>
<dbReference type="Proteomes" id="UP000214747">
    <property type="component" value="Unassembled WGS sequence"/>
</dbReference>
<dbReference type="AlphaFoldDB" id="A0A225SLU1"/>
<feature type="transmembrane region" description="Helical" evidence="1">
    <location>
        <begin position="167"/>
        <end position="193"/>
    </location>
</feature>
<comment type="caution">
    <text evidence="2">The sequence shown here is derived from an EMBL/GenBank/DDBJ whole genome shotgun (WGS) entry which is preliminary data.</text>
</comment>
<feature type="transmembrane region" description="Helical" evidence="1">
    <location>
        <begin position="339"/>
        <end position="358"/>
    </location>
</feature>
<feature type="transmembrane region" description="Helical" evidence="1">
    <location>
        <begin position="205"/>
        <end position="226"/>
    </location>
</feature>
<gene>
    <name evidence="2" type="ORF">CEJ45_23845</name>
</gene>
<evidence type="ECO:0000313" key="2">
    <source>
        <dbReference type="EMBL" id="OWY31897.1"/>
    </source>
</evidence>
<protein>
    <recommendedName>
        <fullName evidence="4">Glycosyltransferase RgtA/B/C/D-like domain-containing protein</fullName>
    </recommendedName>
</protein>
<keyword evidence="3" id="KW-1185">Reference proteome</keyword>
<organism evidence="2 3">
    <name type="scientific">Herbaspirillum aquaticum</name>
    <dbReference type="NCBI Taxonomy" id="568783"/>
    <lineage>
        <taxon>Bacteria</taxon>
        <taxon>Pseudomonadati</taxon>
        <taxon>Pseudomonadota</taxon>
        <taxon>Betaproteobacteria</taxon>
        <taxon>Burkholderiales</taxon>
        <taxon>Oxalobacteraceae</taxon>
        <taxon>Herbaspirillum</taxon>
    </lineage>
</organism>
<keyword evidence="1" id="KW-1133">Transmembrane helix</keyword>
<accession>A0A225SLU1</accession>
<keyword evidence="1" id="KW-0812">Transmembrane</keyword>
<feature type="transmembrane region" description="Helical" evidence="1">
    <location>
        <begin position="378"/>
        <end position="397"/>
    </location>
</feature>
<evidence type="ECO:0000256" key="1">
    <source>
        <dbReference type="SAM" id="Phobius"/>
    </source>
</evidence>
<evidence type="ECO:0000313" key="3">
    <source>
        <dbReference type="Proteomes" id="UP000214747"/>
    </source>
</evidence>
<reference evidence="2 3" key="1">
    <citation type="journal article" date="2010" name="Int. J. Syst. Evol. Microbiol.">
        <title>Reclassification of Herbaspirillum putei as a later heterotypic synonym of Herbaspirillum huttiense, with the description of H. huttiense subsp. huttiense subsp. nov. and H. huttiense subsp. putei subsp. nov., comb. nov., and description of Herbaspirillum aquaticum sp. nov.</title>
        <authorList>
            <person name="Dobritsa A.P."/>
            <person name="Reddy M.C."/>
            <person name="Samadpour M."/>
        </authorList>
    </citation>
    <scope>NUCLEOTIDE SEQUENCE [LARGE SCALE GENOMIC DNA]</scope>
    <source>
        <strain evidence="2 3">IEH 4430</strain>
    </source>
</reference>
<feature type="transmembrane region" description="Helical" evidence="1">
    <location>
        <begin position="12"/>
        <end position="32"/>
    </location>
</feature>
<feature type="transmembrane region" description="Helical" evidence="1">
    <location>
        <begin position="142"/>
        <end position="160"/>
    </location>
</feature>
<feature type="transmembrane region" description="Helical" evidence="1">
    <location>
        <begin position="87"/>
        <end position="104"/>
    </location>
</feature>
<name>A0A225SLU1_9BURK</name>
<proteinExistence type="predicted"/>
<feature type="transmembrane region" description="Helical" evidence="1">
    <location>
        <begin position="116"/>
        <end position="136"/>
    </location>
</feature>
<dbReference type="EMBL" id="NJGV01000035">
    <property type="protein sequence ID" value="OWY31897.1"/>
    <property type="molecule type" value="Genomic_DNA"/>
</dbReference>